<feature type="domain" description="Solute-binding protein family 3/N-terminal" evidence="6">
    <location>
        <begin position="32"/>
        <end position="252"/>
    </location>
</feature>
<proteinExistence type="inferred from homology"/>
<dbReference type="CDD" id="cd13530">
    <property type="entry name" value="PBP2_peptides_like"/>
    <property type="match status" value="1"/>
</dbReference>
<evidence type="ECO:0000256" key="3">
    <source>
        <dbReference type="ARBA" id="ARBA00022729"/>
    </source>
</evidence>
<dbReference type="InterPro" id="IPR018313">
    <property type="entry name" value="SBP_3_CS"/>
</dbReference>
<dbReference type="Gene3D" id="3.40.190.10">
    <property type="entry name" value="Periplasmic binding protein-like II"/>
    <property type="match status" value="2"/>
</dbReference>
<dbReference type="PANTHER" id="PTHR35936:SF17">
    <property type="entry name" value="ARGININE-BINDING EXTRACELLULAR PROTEIN ARTP"/>
    <property type="match status" value="1"/>
</dbReference>
<gene>
    <name evidence="7" type="ORF">M8523_29995</name>
</gene>
<dbReference type="GO" id="GO:0030313">
    <property type="term" value="C:cell envelope"/>
    <property type="evidence" value="ECO:0007669"/>
    <property type="project" value="UniProtKB-SubCell"/>
</dbReference>
<feature type="signal peptide" evidence="5">
    <location>
        <begin position="1"/>
        <end position="21"/>
    </location>
</feature>
<dbReference type="SMART" id="SM00062">
    <property type="entry name" value="PBPb"/>
    <property type="match status" value="1"/>
</dbReference>
<comment type="similarity">
    <text evidence="2 4">Belongs to the bacterial solute-binding protein 3 family.</text>
</comment>
<feature type="chain" id="PRO_5041269604" evidence="5">
    <location>
        <begin position="22"/>
        <end position="267"/>
    </location>
</feature>
<evidence type="ECO:0000256" key="2">
    <source>
        <dbReference type="ARBA" id="ARBA00010333"/>
    </source>
</evidence>
<name>A0AA41Z0X4_9HYPH</name>
<dbReference type="PROSITE" id="PS01039">
    <property type="entry name" value="SBP_BACTERIAL_3"/>
    <property type="match status" value="1"/>
</dbReference>
<evidence type="ECO:0000256" key="1">
    <source>
        <dbReference type="ARBA" id="ARBA00004196"/>
    </source>
</evidence>
<evidence type="ECO:0000259" key="6">
    <source>
        <dbReference type="SMART" id="SM00062"/>
    </source>
</evidence>
<evidence type="ECO:0000313" key="7">
    <source>
        <dbReference type="EMBL" id="MCW6512164.1"/>
    </source>
</evidence>
<sequence length="267" mass="27865">MTRSGVLSLVALLAGLAPTLAADLATIKKDGVLPALTTGNDKPNVYMDASGEPVGFEVDMCNMIAAKLGVKLDLKVLAWEGLLPSISSGRTAMICSGVNMTKARAQAFDFTVPYSRTAIVAMVPAATTNVSGPTDLGGKVVGACIGADGEDVVREIGGFKDVRVYPGVAELFADMLAKRVDVAIVGDKQAAGFMQSRPGQFKIVGKPYKVNLVGYPLSKGSAEMKSAVDTIISDARKDGTLNAMAKKSFDLDDYDAALPPVGQDARF</sequence>
<comment type="subcellular location">
    <subcellularLocation>
        <location evidence="1">Cell envelope</location>
    </subcellularLocation>
</comment>
<dbReference type="SUPFAM" id="SSF53850">
    <property type="entry name" value="Periplasmic binding protein-like II"/>
    <property type="match status" value="1"/>
</dbReference>
<dbReference type="EMBL" id="JAMOIM010000042">
    <property type="protein sequence ID" value="MCW6512164.1"/>
    <property type="molecule type" value="Genomic_DNA"/>
</dbReference>
<dbReference type="Proteomes" id="UP001165667">
    <property type="component" value="Unassembled WGS sequence"/>
</dbReference>
<dbReference type="PANTHER" id="PTHR35936">
    <property type="entry name" value="MEMBRANE-BOUND LYTIC MUREIN TRANSGLYCOSYLASE F"/>
    <property type="match status" value="1"/>
</dbReference>
<dbReference type="InterPro" id="IPR001638">
    <property type="entry name" value="Solute-binding_3/MltF_N"/>
</dbReference>
<accession>A0AA41Z0X4</accession>
<protein>
    <submittedName>
        <fullName evidence="7">ABC transporter substrate-binding protein</fullName>
    </submittedName>
</protein>
<evidence type="ECO:0000256" key="5">
    <source>
        <dbReference type="SAM" id="SignalP"/>
    </source>
</evidence>
<keyword evidence="8" id="KW-1185">Reference proteome</keyword>
<keyword evidence="3 5" id="KW-0732">Signal</keyword>
<organism evidence="7 8">
    <name type="scientific">Lichenifustis flavocetrariae</name>
    <dbReference type="NCBI Taxonomy" id="2949735"/>
    <lineage>
        <taxon>Bacteria</taxon>
        <taxon>Pseudomonadati</taxon>
        <taxon>Pseudomonadota</taxon>
        <taxon>Alphaproteobacteria</taxon>
        <taxon>Hyphomicrobiales</taxon>
        <taxon>Lichenihabitantaceae</taxon>
        <taxon>Lichenifustis</taxon>
    </lineage>
</organism>
<evidence type="ECO:0000256" key="4">
    <source>
        <dbReference type="RuleBase" id="RU003744"/>
    </source>
</evidence>
<comment type="caution">
    <text evidence="7">The sequence shown here is derived from an EMBL/GenBank/DDBJ whole genome shotgun (WGS) entry which is preliminary data.</text>
</comment>
<dbReference type="RefSeq" id="WP_282588540.1">
    <property type="nucleotide sequence ID" value="NZ_JAMOIM010000042.1"/>
</dbReference>
<dbReference type="AlphaFoldDB" id="A0AA41Z0X4"/>
<reference evidence="7" key="1">
    <citation type="submission" date="2022-05" db="EMBL/GenBank/DDBJ databases">
        <authorList>
            <person name="Pankratov T."/>
        </authorList>
    </citation>
    <scope>NUCLEOTIDE SEQUENCE</scope>
    <source>
        <strain evidence="7">BP6-180914</strain>
    </source>
</reference>
<dbReference type="Pfam" id="PF00497">
    <property type="entry name" value="SBP_bac_3"/>
    <property type="match status" value="1"/>
</dbReference>
<evidence type="ECO:0000313" key="8">
    <source>
        <dbReference type="Proteomes" id="UP001165667"/>
    </source>
</evidence>